<keyword evidence="1 3" id="KW-0456">Lyase</keyword>
<name>A0ABT3K620_9PROT</name>
<keyword evidence="9" id="KW-1185">Reference proteome</keyword>
<dbReference type="InterPro" id="IPR036908">
    <property type="entry name" value="RlpA-like_sf"/>
</dbReference>
<evidence type="ECO:0000256" key="2">
    <source>
        <dbReference type="ARBA" id="ARBA00023316"/>
    </source>
</evidence>
<dbReference type="PANTHER" id="PTHR34183">
    <property type="entry name" value="ENDOLYTIC PEPTIDOGLYCAN TRANSGLYCOSYLASE RLPA"/>
    <property type="match status" value="1"/>
</dbReference>
<dbReference type="Proteomes" id="UP001526337">
    <property type="component" value="Unassembled WGS sequence"/>
</dbReference>
<comment type="similarity">
    <text evidence="3 4">Belongs to the RlpA family.</text>
</comment>
<evidence type="ECO:0000256" key="6">
    <source>
        <dbReference type="SAM" id="Phobius"/>
    </source>
</evidence>
<dbReference type="HAMAP" id="MF_02071">
    <property type="entry name" value="RlpA"/>
    <property type="match status" value="1"/>
</dbReference>
<dbReference type="SUPFAM" id="SSF50685">
    <property type="entry name" value="Barwin-like endoglucanases"/>
    <property type="match status" value="1"/>
</dbReference>
<keyword evidence="6" id="KW-1133">Transmembrane helix</keyword>
<feature type="compositionally biased region" description="Basic residues" evidence="5">
    <location>
        <begin position="61"/>
        <end position="70"/>
    </location>
</feature>
<feature type="region of interest" description="Disordered" evidence="5">
    <location>
        <begin position="48"/>
        <end position="73"/>
    </location>
</feature>
<dbReference type="Pfam" id="PF03330">
    <property type="entry name" value="DPBB_1"/>
    <property type="match status" value="1"/>
</dbReference>
<dbReference type="EC" id="4.2.2.-" evidence="3"/>
<evidence type="ECO:0000256" key="4">
    <source>
        <dbReference type="RuleBase" id="RU003495"/>
    </source>
</evidence>
<gene>
    <name evidence="3" type="primary">rlpA</name>
    <name evidence="8" type="ORF">NO263_08495</name>
</gene>
<sequence>MTVGPLHIQSRKRRRIPDFPAWVLSCLLMVCLGLMCGARDAHARHAKHGVHHAVARQGAATRHHHHHALRRLPGLPPMHSVSSTWSQHGLASWYGTHREIGHRTASGDVFDPMAMTAAHRQLPLGTLVRIRSTSTGRSVIVRINDRGPYRGRRIIDLSPAAARMIGLLDRGTMMVEITALPPGAASQG</sequence>
<keyword evidence="2 3" id="KW-0961">Cell wall biogenesis/degradation</keyword>
<dbReference type="EMBL" id="JANGSQ010000101">
    <property type="protein sequence ID" value="MCW4590616.1"/>
    <property type="molecule type" value="Genomic_DNA"/>
</dbReference>
<organism evidence="8 9">
    <name type="scientific">Gluconacetobacter entanii</name>
    <dbReference type="NCBI Taxonomy" id="108528"/>
    <lineage>
        <taxon>Bacteria</taxon>
        <taxon>Pseudomonadati</taxon>
        <taxon>Pseudomonadota</taxon>
        <taxon>Alphaproteobacteria</taxon>
        <taxon>Acetobacterales</taxon>
        <taxon>Acetobacteraceae</taxon>
        <taxon>Gluconacetobacter</taxon>
    </lineage>
</organism>
<reference evidence="8 9" key="1">
    <citation type="submission" date="2022-07" db="EMBL/GenBank/DDBJ databases">
        <title>Genome stability of Gluconacetobacter entanii AV429.</title>
        <authorList>
            <person name="Trcek J."/>
            <person name="Cepec E."/>
        </authorList>
    </citation>
    <scope>NUCLEOTIDE SEQUENCE [LARGE SCALE GENOMIC DNA]</scope>
    <source>
        <strain evidence="8 9">AV429_2022</strain>
    </source>
</reference>
<comment type="function">
    <text evidence="3">Lytic transglycosylase with a strong preference for naked glycan strands that lack stem peptides.</text>
</comment>
<evidence type="ECO:0000256" key="3">
    <source>
        <dbReference type="HAMAP-Rule" id="MF_02071"/>
    </source>
</evidence>
<feature type="domain" description="RlpA-like protein double-psi beta-barrel" evidence="7">
    <location>
        <begin position="87"/>
        <end position="176"/>
    </location>
</feature>
<keyword evidence="6" id="KW-0472">Membrane</keyword>
<dbReference type="PANTHER" id="PTHR34183:SF8">
    <property type="entry name" value="ENDOLYTIC PEPTIDOGLYCAN TRANSGLYCOSYLASE RLPA-RELATED"/>
    <property type="match status" value="1"/>
</dbReference>
<evidence type="ECO:0000256" key="1">
    <source>
        <dbReference type="ARBA" id="ARBA00023239"/>
    </source>
</evidence>
<evidence type="ECO:0000313" key="8">
    <source>
        <dbReference type="EMBL" id="MCW4590616.1"/>
    </source>
</evidence>
<dbReference type="InterPro" id="IPR012997">
    <property type="entry name" value="RplA"/>
</dbReference>
<evidence type="ECO:0000313" key="9">
    <source>
        <dbReference type="Proteomes" id="UP001526337"/>
    </source>
</evidence>
<dbReference type="CDD" id="cd22268">
    <property type="entry name" value="DPBB_RlpA-like"/>
    <property type="match status" value="1"/>
</dbReference>
<evidence type="ECO:0000256" key="5">
    <source>
        <dbReference type="SAM" id="MobiDB-lite"/>
    </source>
</evidence>
<comment type="caution">
    <text evidence="8">The sequence shown here is derived from an EMBL/GenBank/DDBJ whole genome shotgun (WGS) entry which is preliminary data.</text>
</comment>
<dbReference type="InterPro" id="IPR009009">
    <property type="entry name" value="RlpA-like_DPBB"/>
</dbReference>
<feature type="transmembrane region" description="Helical" evidence="6">
    <location>
        <begin position="19"/>
        <end position="38"/>
    </location>
</feature>
<dbReference type="RefSeq" id="WP_233044586.1">
    <property type="nucleotide sequence ID" value="NZ_JABJWD010000042.1"/>
</dbReference>
<keyword evidence="6" id="KW-0812">Transmembrane</keyword>
<accession>A0ABT3K620</accession>
<dbReference type="InterPro" id="IPR034718">
    <property type="entry name" value="RlpA"/>
</dbReference>
<protein>
    <recommendedName>
        <fullName evidence="3">Endolytic peptidoglycan transglycosylase RlpA</fullName>
        <ecNumber evidence="3">4.2.2.-</ecNumber>
    </recommendedName>
</protein>
<dbReference type="NCBIfam" id="TIGR00413">
    <property type="entry name" value="rlpA"/>
    <property type="match status" value="1"/>
</dbReference>
<proteinExistence type="inferred from homology"/>
<dbReference type="Gene3D" id="2.40.40.10">
    <property type="entry name" value="RlpA-like domain"/>
    <property type="match status" value="1"/>
</dbReference>
<evidence type="ECO:0000259" key="7">
    <source>
        <dbReference type="Pfam" id="PF03330"/>
    </source>
</evidence>